<proteinExistence type="predicted"/>
<dbReference type="Proteomes" id="UP000694871">
    <property type="component" value="Unplaced"/>
</dbReference>
<dbReference type="RefSeq" id="XP_015261362.1">
    <property type="nucleotide sequence ID" value="XM_015405876.1"/>
</dbReference>
<dbReference type="PANTHER" id="PTHR15289:SF3">
    <property type="entry name" value="TASTIN"/>
    <property type="match status" value="1"/>
</dbReference>
<dbReference type="PANTHER" id="PTHR15289">
    <property type="entry name" value="TASTIN"/>
    <property type="match status" value="1"/>
</dbReference>
<feature type="region of interest" description="Disordered" evidence="1">
    <location>
        <begin position="1"/>
        <end position="37"/>
    </location>
</feature>
<name>A0ABM1JIS5_GEKJA</name>
<accession>A0ABM1JIS5</accession>
<evidence type="ECO:0000313" key="3">
    <source>
        <dbReference type="RefSeq" id="XP_015261362.1"/>
    </source>
</evidence>
<dbReference type="InterPro" id="IPR026133">
    <property type="entry name" value="Tastin"/>
</dbReference>
<dbReference type="GeneID" id="107105840"/>
<sequence>MALTGKENMPGVLPLPGKYAEMGQKERPLSTPSSKIPILSKSQLPSELKPLQQACSSAVKTKGLKMSKVSSVGVPVVEPAAGVLSKSHSREPLGEMQLSASGHRNVLEGGNANGKGASAVEFVPDAEALASILSDTGLSNQVVSATHKPSLARRVPLWGNRACSSSSGTGRGSLYAGATVVNPAHMSHLSRSAPKDVDLPPSCSLALNAQQLKTLSATLGNLGPGVETKDDQPMENLQADKCKDSVARPKTECLGSITEAGPVKQSNLACGKETTGALWTEEEFVPDPAAKASILLNIGLSHSALGAGNKLSLARRIPIKDVQKPPVCGSIRGGNASLPGYRMSAPPTAKFGRVSCRSTQGLKGLKESGAFGGQLPITPGNRCSAVDYSPSGLARRVPIVQSQPSHFRPWRCNRAVLSSCIAKRTGIRCLTETPQTKWMGGATPRCTGIVSSKKDGSPVCWEKIAVCLFDDGLEAPAKKMPAACVIPSDMGKLQRVEFLARLLQQEVNGGIDEVTPSLEELHKLLLVHCSPALEAPEPDLVTTPSQDPTPKLGEQTAVSVAPVAPIPDTTFTTANSQPACSVPSPSSANNTGFTAASSSSSVAHFKQRLENLLDAPRRFHEDCLNDECAFYMSRVTTFTQPSVPRCQEPVAKLLDAQDAMHFIPISSPQSPFTEAERSLPL</sequence>
<protein>
    <submittedName>
        <fullName evidence="3">Tastin</fullName>
    </submittedName>
</protein>
<feature type="region of interest" description="Disordered" evidence="1">
    <location>
        <begin position="574"/>
        <end position="597"/>
    </location>
</feature>
<organism evidence="2 3">
    <name type="scientific">Gekko japonicus</name>
    <name type="common">Schlegel's Japanese gecko</name>
    <dbReference type="NCBI Taxonomy" id="146911"/>
    <lineage>
        <taxon>Eukaryota</taxon>
        <taxon>Metazoa</taxon>
        <taxon>Chordata</taxon>
        <taxon>Craniata</taxon>
        <taxon>Vertebrata</taxon>
        <taxon>Euteleostomi</taxon>
        <taxon>Lepidosauria</taxon>
        <taxon>Squamata</taxon>
        <taxon>Bifurcata</taxon>
        <taxon>Gekkota</taxon>
        <taxon>Gekkonidae</taxon>
        <taxon>Gekkoninae</taxon>
        <taxon>Gekko</taxon>
    </lineage>
</organism>
<gene>
    <name evidence="3" type="primary">TROAP</name>
</gene>
<reference evidence="3" key="1">
    <citation type="submission" date="2025-08" db="UniProtKB">
        <authorList>
            <consortium name="RefSeq"/>
        </authorList>
    </citation>
    <scope>IDENTIFICATION</scope>
</reference>
<evidence type="ECO:0000256" key="1">
    <source>
        <dbReference type="SAM" id="MobiDB-lite"/>
    </source>
</evidence>
<evidence type="ECO:0000313" key="2">
    <source>
        <dbReference type="Proteomes" id="UP000694871"/>
    </source>
</evidence>
<keyword evidence="2" id="KW-1185">Reference proteome</keyword>